<sequence>MNYPLWDSLNMALLVKIWYAHSTDLGECFKMSEISNNKGAYCPKSDDSTLFLCEAHNWWAS</sequence>
<proteinExistence type="predicted"/>
<organism evidence="1 2">
    <name type="scientific">Dictyobacter alpinus</name>
    <dbReference type="NCBI Taxonomy" id="2014873"/>
    <lineage>
        <taxon>Bacteria</taxon>
        <taxon>Bacillati</taxon>
        <taxon>Chloroflexota</taxon>
        <taxon>Ktedonobacteria</taxon>
        <taxon>Ktedonobacterales</taxon>
        <taxon>Dictyobacteraceae</taxon>
        <taxon>Dictyobacter</taxon>
    </lineage>
</organism>
<dbReference type="AlphaFoldDB" id="A0A402BKM7"/>
<evidence type="ECO:0000313" key="1">
    <source>
        <dbReference type="EMBL" id="GCE31904.1"/>
    </source>
</evidence>
<comment type="caution">
    <text evidence="1">The sequence shown here is derived from an EMBL/GenBank/DDBJ whole genome shotgun (WGS) entry which is preliminary data.</text>
</comment>
<name>A0A402BKM7_9CHLR</name>
<dbReference type="Proteomes" id="UP000287171">
    <property type="component" value="Unassembled WGS sequence"/>
</dbReference>
<evidence type="ECO:0000313" key="2">
    <source>
        <dbReference type="Proteomes" id="UP000287171"/>
    </source>
</evidence>
<accession>A0A402BKM7</accession>
<keyword evidence="2" id="KW-1185">Reference proteome</keyword>
<dbReference type="EMBL" id="BIFT01000002">
    <property type="protein sequence ID" value="GCE31904.1"/>
    <property type="molecule type" value="Genomic_DNA"/>
</dbReference>
<gene>
    <name evidence="1" type="ORF">KDA_73880</name>
</gene>
<protein>
    <submittedName>
        <fullName evidence="1">Uncharacterized protein</fullName>
    </submittedName>
</protein>
<reference evidence="2" key="1">
    <citation type="submission" date="2018-12" db="EMBL/GenBank/DDBJ databases">
        <title>Tengunoibacter tsumagoiensis gen. nov., sp. nov., Dictyobacter kobayashii sp. nov., D. alpinus sp. nov., and D. joshuensis sp. nov. and description of Dictyobacteraceae fam. nov. within the order Ktedonobacterales isolated from Tengu-no-mugimeshi.</title>
        <authorList>
            <person name="Wang C.M."/>
            <person name="Zheng Y."/>
            <person name="Sakai Y."/>
            <person name="Toyoda A."/>
            <person name="Minakuchi Y."/>
            <person name="Abe K."/>
            <person name="Yokota A."/>
            <person name="Yabe S."/>
        </authorList>
    </citation>
    <scope>NUCLEOTIDE SEQUENCE [LARGE SCALE GENOMIC DNA]</scope>
    <source>
        <strain evidence="2">Uno16</strain>
    </source>
</reference>